<name>A0A1I0XHN1_9CELL</name>
<feature type="compositionally biased region" description="Polar residues" evidence="1">
    <location>
        <begin position="11"/>
        <end position="22"/>
    </location>
</feature>
<feature type="region of interest" description="Disordered" evidence="1">
    <location>
        <begin position="1"/>
        <end position="27"/>
    </location>
</feature>
<keyword evidence="3" id="KW-1185">Reference proteome</keyword>
<evidence type="ECO:0000313" key="3">
    <source>
        <dbReference type="Proteomes" id="UP000199012"/>
    </source>
</evidence>
<gene>
    <name evidence="2" type="ORF">SAMN05421867_10565</name>
</gene>
<protein>
    <recommendedName>
        <fullName evidence="4">Fibronectin type-III domain-containing protein</fullName>
    </recommendedName>
</protein>
<dbReference type="OrthoDB" id="980947at2"/>
<dbReference type="EMBL" id="FOKA01000005">
    <property type="protein sequence ID" value="SFB00511.1"/>
    <property type="molecule type" value="Genomic_DNA"/>
</dbReference>
<evidence type="ECO:0008006" key="4">
    <source>
        <dbReference type="Google" id="ProtNLM"/>
    </source>
</evidence>
<sequence>MDRIGEVRATDASSVAPSTTAGTWAEPTPDAVAATGSAVAGTPVAVSSPAAAAATAQDVHDETAPNAVEVAVQAAAAAYAAVRRRPGIDVSGSVSVGRTAATVGVHVTTHGMDTRAWVEWGRDGASARVGGVAVPGSAKAGSQGVRLSGLLPDTVYSFRVVASSRSGVAYGPVQAFRTQA</sequence>
<reference evidence="3" key="1">
    <citation type="submission" date="2016-10" db="EMBL/GenBank/DDBJ databases">
        <authorList>
            <person name="Varghese N."/>
            <person name="Submissions S."/>
        </authorList>
    </citation>
    <scope>NUCLEOTIDE SEQUENCE [LARGE SCALE GENOMIC DNA]</scope>
    <source>
        <strain evidence="3">CGMCC 4.6945</strain>
    </source>
</reference>
<organism evidence="2 3">
    <name type="scientific">Cellulomonas marina</name>
    <dbReference type="NCBI Taxonomy" id="988821"/>
    <lineage>
        <taxon>Bacteria</taxon>
        <taxon>Bacillati</taxon>
        <taxon>Actinomycetota</taxon>
        <taxon>Actinomycetes</taxon>
        <taxon>Micrococcales</taxon>
        <taxon>Cellulomonadaceae</taxon>
        <taxon>Cellulomonas</taxon>
    </lineage>
</organism>
<dbReference type="AlphaFoldDB" id="A0A1I0XHN1"/>
<dbReference type="STRING" id="988821.SAMN05421867_10565"/>
<dbReference type="Proteomes" id="UP000199012">
    <property type="component" value="Unassembled WGS sequence"/>
</dbReference>
<evidence type="ECO:0000256" key="1">
    <source>
        <dbReference type="SAM" id="MobiDB-lite"/>
    </source>
</evidence>
<evidence type="ECO:0000313" key="2">
    <source>
        <dbReference type="EMBL" id="SFB00511.1"/>
    </source>
</evidence>
<dbReference type="RefSeq" id="WP_139224354.1">
    <property type="nucleotide sequence ID" value="NZ_BONM01000044.1"/>
</dbReference>
<accession>A0A1I0XHN1</accession>
<proteinExistence type="predicted"/>